<evidence type="ECO:0000313" key="10">
    <source>
        <dbReference type="EMBL" id="EXJ80025.1"/>
    </source>
</evidence>
<name>W9XRR6_9EURO</name>
<dbReference type="HOGENOM" id="CLU_036089_0_1_1"/>
<feature type="domain" description="Mannitol dehydrogenase C-terminal" evidence="9">
    <location>
        <begin position="206"/>
        <end position="348"/>
    </location>
</feature>
<protein>
    <recommendedName>
        <fullName evidence="4">Mannitol-1-phosphate 5-dehydrogenase</fullName>
        <ecNumber evidence="3">1.1.1.17</ecNumber>
    </recommendedName>
</protein>
<dbReference type="OrthoDB" id="418169at2759"/>
<dbReference type="Pfam" id="PF01232">
    <property type="entry name" value="Mannitol_dh"/>
    <property type="match status" value="1"/>
</dbReference>
<reference evidence="10 11" key="1">
    <citation type="submission" date="2013-03" db="EMBL/GenBank/DDBJ databases">
        <title>The Genome Sequence of Capronia epimyces CBS 606.96.</title>
        <authorList>
            <consortium name="The Broad Institute Genomics Platform"/>
            <person name="Cuomo C."/>
            <person name="de Hoog S."/>
            <person name="Gorbushina A."/>
            <person name="Walker B."/>
            <person name="Young S.K."/>
            <person name="Zeng Q."/>
            <person name="Gargeya S."/>
            <person name="Fitzgerald M."/>
            <person name="Haas B."/>
            <person name="Abouelleil A."/>
            <person name="Allen A.W."/>
            <person name="Alvarado L."/>
            <person name="Arachchi H.M."/>
            <person name="Berlin A.M."/>
            <person name="Chapman S.B."/>
            <person name="Gainer-Dewar J."/>
            <person name="Goldberg J."/>
            <person name="Griggs A."/>
            <person name="Gujja S."/>
            <person name="Hansen M."/>
            <person name="Howarth C."/>
            <person name="Imamovic A."/>
            <person name="Ireland A."/>
            <person name="Larimer J."/>
            <person name="McCowan C."/>
            <person name="Murphy C."/>
            <person name="Pearson M."/>
            <person name="Poon T.W."/>
            <person name="Priest M."/>
            <person name="Roberts A."/>
            <person name="Saif S."/>
            <person name="Shea T."/>
            <person name="Sisk P."/>
            <person name="Sykes S."/>
            <person name="Wortman J."/>
            <person name="Nusbaum C."/>
            <person name="Birren B."/>
        </authorList>
    </citation>
    <scope>NUCLEOTIDE SEQUENCE [LARGE SCALE GENOMIC DNA]</scope>
    <source>
        <strain evidence="10 11">CBS 606.96</strain>
    </source>
</reference>
<dbReference type="Proteomes" id="UP000019478">
    <property type="component" value="Unassembled WGS sequence"/>
</dbReference>
<dbReference type="EC" id="1.1.1.17" evidence="3"/>
<keyword evidence="5" id="KW-0560">Oxidoreductase</keyword>
<evidence type="ECO:0000313" key="11">
    <source>
        <dbReference type="Proteomes" id="UP000019478"/>
    </source>
</evidence>
<evidence type="ECO:0000256" key="1">
    <source>
        <dbReference type="ARBA" id="ARBA00006541"/>
    </source>
</evidence>
<dbReference type="NCBIfam" id="NF002652">
    <property type="entry name" value="PRK02318.2-5"/>
    <property type="match status" value="1"/>
</dbReference>
<dbReference type="HAMAP" id="MF_00196">
    <property type="entry name" value="Mannitol_dehydrog"/>
    <property type="match status" value="1"/>
</dbReference>
<dbReference type="eggNOG" id="ENOG502QVPN">
    <property type="taxonomic scope" value="Eukaryota"/>
</dbReference>
<keyword evidence="11" id="KW-1185">Reference proteome</keyword>
<dbReference type="RefSeq" id="XP_007736599.1">
    <property type="nucleotide sequence ID" value="XM_007738409.1"/>
</dbReference>
<evidence type="ECO:0000256" key="4">
    <source>
        <dbReference type="ARBA" id="ARBA00016219"/>
    </source>
</evidence>
<sequence>MSGTAVHFGGGNIGRGFIAELLHESGFEVVFVDVVDDLINRINNSKSYKITEVGADGEKSKTITNYRAINSKYNLDEVIKTIAEADVVTCAVGPNVMKFIAKPIADGISARTKSKPLAVIACENMINATDALKELITDPKNLKPAVLKDLDSKAEFGNSAIDRIVPTQPADANLDVVIESFYEWCVETVGFKSGHPDIKGVHWVEDLEPYIERKLYTVNTSHATAAYFGYYKGTKTIHEAMEDPEIKQEVHEALEETAHLISGKHDITEEEQQKYVDTIVSRISNPHLEDVCVRVGRAPLRKLSRNERFIGPAAQLAERGYDVTALVRGVEMALRFQNVEGDAESKELAEILKTTSAEEATTKLTGLEPDHPLYAKILEKVELVKNDTK</sequence>
<dbReference type="STRING" id="1182542.W9XRR6"/>
<accession>W9XRR6</accession>
<comment type="catalytic activity">
    <reaction evidence="7">
        <text>D-mannitol 1-phosphate + NAD(+) = beta-D-fructose 6-phosphate + NADH + H(+)</text>
        <dbReference type="Rhea" id="RHEA:19661"/>
        <dbReference type="ChEBI" id="CHEBI:15378"/>
        <dbReference type="ChEBI" id="CHEBI:57540"/>
        <dbReference type="ChEBI" id="CHEBI:57634"/>
        <dbReference type="ChEBI" id="CHEBI:57945"/>
        <dbReference type="ChEBI" id="CHEBI:61381"/>
        <dbReference type="EC" id="1.1.1.17"/>
    </reaction>
</comment>
<keyword evidence="6" id="KW-0520">NAD</keyword>
<dbReference type="InterPro" id="IPR013118">
    <property type="entry name" value="Mannitol_DH_C"/>
</dbReference>
<dbReference type="Pfam" id="PF08125">
    <property type="entry name" value="Mannitol_dh_C"/>
    <property type="match status" value="1"/>
</dbReference>
<dbReference type="NCBIfam" id="NF002647">
    <property type="entry name" value="PRK02318.1-3"/>
    <property type="match status" value="1"/>
</dbReference>
<organism evidence="10 11">
    <name type="scientific">Capronia epimyces CBS 606.96</name>
    <dbReference type="NCBI Taxonomy" id="1182542"/>
    <lineage>
        <taxon>Eukaryota</taxon>
        <taxon>Fungi</taxon>
        <taxon>Dikarya</taxon>
        <taxon>Ascomycota</taxon>
        <taxon>Pezizomycotina</taxon>
        <taxon>Eurotiomycetes</taxon>
        <taxon>Chaetothyriomycetidae</taxon>
        <taxon>Chaetothyriales</taxon>
        <taxon>Herpotrichiellaceae</taxon>
        <taxon>Capronia</taxon>
    </lineage>
</organism>
<dbReference type="InterPro" id="IPR036291">
    <property type="entry name" value="NAD(P)-bd_dom_sf"/>
</dbReference>
<comment type="subunit">
    <text evidence="2">Monomer.</text>
</comment>
<proteinExistence type="inferred from homology"/>
<dbReference type="GeneID" id="19172399"/>
<comment type="caution">
    <text evidence="10">The sequence shown here is derived from an EMBL/GenBank/DDBJ whole genome shotgun (WGS) entry which is preliminary data.</text>
</comment>
<evidence type="ECO:0000259" key="9">
    <source>
        <dbReference type="Pfam" id="PF08125"/>
    </source>
</evidence>
<dbReference type="PANTHER" id="PTHR30524:SF0">
    <property type="entry name" value="ALTRONATE OXIDOREDUCTASE-RELATED"/>
    <property type="match status" value="1"/>
</dbReference>
<dbReference type="InterPro" id="IPR013328">
    <property type="entry name" value="6PGD_dom2"/>
</dbReference>
<dbReference type="InterPro" id="IPR023028">
    <property type="entry name" value="Mannitol_1_phos_5_DH"/>
</dbReference>
<evidence type="ECO:0000256" key="7">
    <source>
        <dbReference type="ARBA" id="ARBA00048615"/>
    </source>
</evidence>
<gene>
    <name evidence="10" type="ORF">A1O3_08311</name>
</gene>
<dbReference type="PANTHER" id="PTHR30524">
    <property type="entry name" value="MANNITOL-1-PHOSPHATE 5-DEHYDROGENASE"/>
    <property type="match status" value="1"/>
</dbReference>
<dbReference type="GO" id="GO:0005829">
    <property type="term" value="C:cytosol"/>
    <property type="evidence" value="ECO:0007669"/>
    <property type="project" value="TreeGrafter"/>
</dbReference>
<dbReference type="GO" id="GO:0019592">
    <property type="term" value="P:mannitol catabolic process"/>
    <property type="evidence" value="ECO:0007669"/>
    <property type="project" value="TreeGrafter"/>
</dbReference>
<evidence type="ECO:0000256" key="2">
    <source>
        <dbReference type="ARBA" id="ARBA00011245"/>
    </source>
</evidence>
<evidence type="ECO:0000259" key="8">
    <source>
        <dbReference type="Pfam" id="PF01232"/>
    </source>
</evidence>
<evidence type="ECO:0000256" key="5">
    <source>
        <dbReference type="ARBA" id="ARBA00023002"/>
    </source>
</evidence>
<dbReference type="Gene3D" id="3.40.50.720">
    <property type="entry name" value="NAD(P)-binding Rossmann-like Domain"/>
    <property type="match status" value="1"/>
</dbReference>
<dbReference type="GO" id="GO:0008926">
    <property type="term" value="F:mannitol-1-phosphate 5-dehydrogenase activity"/>
    <property type="evidence" value="ECO:0007669"/>
    <property type="project" value="UniProtKB-EC"/>
</dbReference>
<comment type="similarity">
    <text evidence="1">Belongs to the mannitol dehydrogenase family.</text>
</comment>
<evidence type="ECO:0000256" key="3">
    <source>
        <dbReference type="ARBA" id="ARBA00012939"/>
    </source>
</evidence>
<dbReference type="InterPro" id="IPR013131">
    <property type="entry name" value="Mannitol_DH_N"/>
</dbReference>
<dbReference type="EMBL" id="AMGY01000007">
    <property type="protein sequence ID" value="EXJ80025.1"/>
    <property type="molecule type" value="Genomic_DNA"/>
</dbReference>
<dbReference type="SUPFAM" id="SSF48179">
    <property type="entry name" value="6-phosphogluconate dehydrogenase C-terminal domain-like"/>
    <property type="match status" value="1"/>
</dbReference>
<dbReference type="SUPFAM" id="SSF51735">
    <property type="entry name" value="NAD(P)-binding Rossmann-fold domains"/>
    <property type="match status" value="1"/>
</dbReference>
<feature type="domain" description="Mannitol dehydrogenase N-terminal" evidence="8">
    <location>
        <begin position="5"/>
        <end position="200"/>
    </location>
</feature>
<dbReference type="Gene3D" id="1.10.1040.10">
    <property type="entry name" value="N-(1-d-carboxylethyl)-l-norvaline Dehydrogenase, domain 2"/>
    <property type="match status" value="1"/>
</dbReference>
<dbReference type="PRINTS" id="PR00084">
    <property type="entry name" value="MTLDHDRGNASE"/>
</dbReference>
<dbReference type="InterPro" id="IPR008927">
    <property type="entry name" value="6-PGluconate_DH-like_C_sf"/>
</dbReference>
<dbReference type="InterPro" id="IPR000669">
    <property type="entry name" value="Mannitol_DH"/>
</dbReference>
<evidence type="ECO:0000256" key="6">
    <source>
        <dbReference type="ARBA" id="ARBA00023027"/>
    </source>
</evidence>
<dbReference type="AlphaFoldDB" id="W9XRR6"/>